<evidence type="ECO:0000313" key="2">
    <source>
        <dbReference type="EnsemblPlants" id="cds.evm.model.05.1159"/>
    </source>
</evidence>
<dbReference type="SUPFAM" id="SSF53098">
    <property type="entry name" value="Ribonuclease H-like"/>
    <property type="match status" value="1"/>
</dbReference>
<dbReference type="Pfam" id="PF00078">
    <property type="entry name" value="RVT_1"/>
    <property type="match status" value="1"/>
</dbReference>
<dbReference type="EnsemblPlants" id="evm.model.05.1159">
    <property type="protein sequence ID" value="cds.evm.model.05.1159"/>
    <property type="gene ID" value="evm.TU.05.1159"/>
</dbReference>
<dbReference type="PROSITE" id="PS50879">
    <property type="entry name" value="RNASE_H_1"/>
    <property type="match status" value="1"/>
</dbReference>
<dbReference type="Gramene" id="evm.model.05.1159">
    <property type="protein sequence ID" value="cds.evm.model.05.1159"/>
    <property type="gene ID" value="evm.TU.05.1159"/>
</dbReference>
<dbReference type="InterPro" id="IPR052343">
    <property type="entry name" value="Retrotransposon-Effector_Assoc"/>
</dbReference>
<feature type="domain" description="RNase H type-1" evidence="1">
    <location>
        <begin position="864"/>
        <end position="946"/>
    </location>
</feature>
<dbReference type="CDD" id="cd06222">
    <property type="entry name" value="RNase_H_like"/>
    <property type="match status" value="1"/>
</dbReference>
<dbReference type="InterPro" id="IPR036397">
    <property type="entry name" value="RNaseH_sf"/>
</dbReference>
<evidence type="ECO:0000313" key="3">
    <source>
        <dbReference type="Proteomes" id="UP000596661"/>
    </source>
</evidence>
<dbReference type="InterPro" id="IPR005135">
    <property type="entry name" value="Endo/exonuclease/phosphatase"/>
</dbReference>
<dbReference type="EMBL" id="UZAU01000500">
    <property type="status" value="NOT_ANNOTATED_CDS"/>
    <property type="molecule type" value="Genomic_DNA"/>
</dbReference>
<keyword evidence="3" id="KW-1185">Reference proteome</keyword>
<protein>
    <recommendedName>
        <fullName evidence="1">RNase H type-1 domain-containing protein</fullName>
    </recommendedName>
</protein>
<dbReference type="SUPFAM" id="SSF56219">
    <property type="entry name" value="DNase I-like"/>
    <property type="match status" value="1"/>
</dbReference>
<dbReference type="PANTHER" id="PTHR46890:SF48">
    <property type="entry name" value="RNA-DIRECTED DNA POLYMERASE"/>
    <property type="match status" value="1"/>
</dbReference>
<sequence length="946" mass="107695">MGLGVSSSSLKNDKRRWKGSRSKVAVTEESYSRDIAPVVEDGTQKNLIDSLNLVEVHVESSKNFLMGEEAALIKPPSPMKCLSWNCRGLARDPTPQAIVAWVNKYKLDCVFLMETKVSKSNMEELSRKLGFTRVECVGANGLAGSSCLMWNNSINLVVNFFAEGFFEATVWDFQTQLYLKLYAVYGTPYLGAKEAFWKSMDDELSDCQLPWVLIGDLNCICSQEEKFTWQNNRFLGGLIRERLDRALCSHEWLLDYASARVINLPIAISDHAPIILDTHLFAARGFIPFRFFEAWSWEDLCKKEIANAWSFSGVNATASFIQNIHNSRKALQAWKKNLKGVNEGDIKDLEKRLEWVQNHPITDAFREEDSRIHAQLSVSWSKLESMCRQKSKETWLSLEDRNTRFFHAATVIRKRRNNIWAIKNKDGRVWKDKKHIAEVINSHFLELSTSLRSHIDQELEDLFVKRIDSSSNDNFASIPSYAEIKEVVFCLHLLKAPGPDRFSGCFFRKYWDVVGSNLCATVKEFFSSGSMHPKLNNTFICFIPKVEFPMSVDQFRPISLCNFSYKVIEKILSNRLRPLMNDLVSPFQSAFILGRWIAESSILIQEIIHKIRHKRVRGLMALKLDMHKANDKMEWGYLDRVLCANGLDERCRKLMACVTSEVLSKLICKAEERGFIHGIKIAQSAPPVSHLMFADDAILFACANESKEADRVKDHILGTFNIDQVRGEEKHLGNPFIFKRRKKEDYMRLKDSLMKKLEGWKMKLLSYVERLTLMKTVTSSMPIYAMSTSKISLCLVLSWDIVSLTFGIIIKENTTVNILSALVRIEKSALEYQDLFTPNRGGCVEVKNTLDKLETVVNPGVQDKQVGNIIFTDASWIKGDAGIAAVSVDISIGFWFIKSQKLQAQSALEAEFTAILLALNRAIDLGWRDVPILLDSKIVVQALTAV</sequence>
<dbReference type="InterPro" id="IPR036691">
    <property type="entry name" value="Endo/exonu/phosph_ase_sf"/>
</dbReference>
<dbReference type="InterPro" id="IPR002156">
    <property type="entry name" value="RNaseH_domain"/>
</dbReference>
<dbReference type="GO" id="GO:0003676">
    <property type="term" value="F:nucleic acid binding"/>
    <property type="evidence" value="ECO:0007669"/>
    <property type="project" value="InterPro"/>
</dbReference>
<proteinExistence type="predicted"/>
<evidence type="ECO:0000259" key="1">
    <source>
        <dbReference type="PROSITE" id="PS50879"/>
    </source>
</evidence>
<dbReference type="GO" id="GO:0004523">
    <property type="term" value="F:RNA-DNA hybrid ribonuclease activity"/>
    <property type="evidence" value="ECO:0007669"/>
    <property type="project" value="InterPro"/>
</dbReference>
<dbReference type="Gene3D" id="3.30.420.10">
    <property type="entry name" value="Ribonuclease H-like superfamily/Ribonuclease H"/>
    <property type="match status" value="1"/>
</dbReference>
<name>A0A803PK89_CANSA</name>
<dbReference type="AlphaFoldDB" id="A0A803PK89"/>
<dbReference type="Pfam" id="PF13456">
    <property type="entry name" value="RVT_3"/>
    <property type="match status" value="1"/>
</dbReference>
<reference evidence="2" key="1">
    <citation type="submission" date="2018-11" db="EMBL/GenBank/DDBJ databases">
        <authorList>
            <person name="Grassa J C."/>
        </authorList>
    </citation>
    <scope>NUCLEOTIDE SEQUENCE [LARGE SCALE GENOMIC DNA]</scope>
</reference>
<dbReference type="InterPro" id="IPR000477">
    <property type="entry name" value="RT_dom"/>
</dbReference>
<accession>A0A803PK89</accession>
<organism evidence="2 3">
    <name type="scientific">Cannabis sativa</name>
    <name type="common">Hemp</name>
    <name type="synonym">Marijuana</name>
    <dbReference type="NCBI Taxonomy" id="3483"/>
    <lineage>
        <taxon>Eukaryota</taxon>
        <taxon>Viridiplantae</taxon>
        <taxon>Streptophyta</taxon>
        <taxon>Embryophyta</taxon>
        <taxon>Tracheophyta</taxon>
        <taxon>Spermatophyta</taxon>
        <taxon>Magnoliopsida</taxon>
        <taxon>eudicotyledons</taxon>
        <taxon>Gunneridae</taxon>
        <taxon>Pentapetalae</taxon>
        <taxon>rosids</taxon>
        <taxon>fabids</taxon>
        <taxon>Rosales</taxon>
        <taxon>Cannabaceae</taxon>
        <taxon>Cannabis</taxon>
    </lineage>
</organism>
<dbReference type="InterPro" id="IPR044730">
    <property type="entry name" value="RNase_H-like_dom_plant"/>
</dbReference>
<dbReference type="Gene3D" id="3.60.10.10">
    <property type="entry name" value="Endonuclease/exonuclease/phosphatase"/>
    <property type="match status" value="1"/>
</dbReference>
<dbReference type="InterPro" id="IPR012337">
    <property type="entry name" value="RNaseH-like_sf"/>
</dbReference>
<dbReference type="Pfam" id="PF03372">
    <property type="entry name" value="Exo_endo_phos"/>
    <property type="match status" value="1"/>
</dbReference>
<dbReference type="Proteomes" id="UP000596661">
    <property type="component" value="Chromosome 5"/>
</dbReference>
<dbReference type="PANTHER" id="PTHR46890">
    <property type="entry name" value="NON-LTR RETROLELEMENT REVERSE TRANSCRIPTASE-LIKE PROTEIN-RELATED"/>
    <property type="match status" value="1"/>
</dbReference>
<reference evidence="2" key="2">
    <citation type="submission" date="2021-03" db="UniProtKB">
        <authorList>
            <consortium name="EnsemblPlants"/>
        </authorList>
    </citation>
    <scope>IDENTIFICATION</scope>
</reference>
<dbReference type="CDD" id="cd01650">
    <property type="entry name" value="RT_nLTR_like"/>
    <property type="match status" value="1"/>
</dbReference>